<evidence type="ECO:0000313" key="13">
    <source>
        <dbReference type="Proteomes" id="UP000652761"/>
    </source>
</evidence>
<keyword evidence="5" id="KW-0677">Repeat</keyword>
<dbReference type="PROSITE" id="PS50920">
    <property type="entry name" value="SOLCAR"/>
    <property type="match status" value="3"/>
</dbReference>
<reference evidence="12" key="1">
    <citation type="submission" date="2017-07" db="EMBL/GenBank/DDBJ databases">
        <title>Taro Niue Genome Assembly and Annotation.</title>
        <authorList>
            <person name="Atibalentja N."/>
            <person name="Keating K."/>
            <person name="Fields C.J."/>
        </authorList>
    </citation>
    <scope>NUCLEOTIDE SEQUENCE</scope>
    <source>
        <strain evidence="12">Niue_2</strain>
        <tissue evidence="12">Leaf</tissue>
    </source>
</reference>
<feature type="repeat" description="Solcar" evidence="8">
    <location>
        <begin position="9"/>
        <end position="125"/>
    </location>
</feature>
<dbReference type="Pfam" id="PF00153">
    <property type="entry name" value="Mito_carr"/>
    <property type="match status" value="3"/>
</dbReference>
<dbReference type="InterPro" id="IPR023395">
    <property type="entry name" value="MCP_dom_sf"/>
</dbReference>
<proteinExistence type="inferred from homology"/>
<comment type="caution">
    <text evidence="12">The sequence shown here is derived from an EMBL/GenBank/DDBJ whole genome shotgun (WGS) entry which is preliminary data.</text>
</comment>
<keyword evidence="6 11" id="KW-1133">Transmembrane helix</keyword>
<feature type="repeat" description="Solcar" evidence="8">
    <location>
        <begin position="143"/>
        <end position="266"/>
    </location>
</feature>
<dbReference type="EMBL" id="NMUH01000071">
    <property type="protein sequence ID" value="MQL70521.1"/>
    <property type="molecule type" value="Genomic_DNA"/>
</dbReference>
<accession>A0A843TI75</accession>
<evidence type="ECO:0000256" key="8">
    <source>
        <dbReference type="PROSITE-ProRule" id="PRU00282"/>
    </source>
</evidence>
<comment type="similarity">
    <text evidence="2 9">Belongs to the mitochondrial carrier (TC 2.A.29) family.</text>
</comment>
<evidence type="ECO:0000256" key="3">
    <source>
        <dbReference type="ARBA" id="ARBA00022448"/>
    </source>
</evidence>
<dbReference type="GO" id="GO:0016020">
    <property type="term" value="C:membrane"/>
    <property type="evidence" value="ECO:0007669"/>
    <property type="project" value="UniProtKB-SubCell"/>
</dbReference>
<dbReference type="InterPro" id="IPR018108">
    <property type="entry name" value="MCP_transmembrane"/>
</dbReference>
<evidence type="ECO:0000256" key="2">
    <source>
        <dbReference type="ARBA" id="ARBA00006375"/>
    </source>
</evidence>
<dbReference type="SUPFAM" id="SSF103506">
    <property type="entry name" value="Mitochondrial carrier"/>
    <property type="match status" value="1"/>
</dbReference>
<dbReference type="PANTHER" id="PTHR45683">
    <property type="entry name" value="MITOCHONDRIAL NICOTINAMIDE ADENINE DINUCLEOTIDE TRANSPORTER 1-RELATED-RELATED"/>
    <property type="match status" value="1"/>
</dbReference>
<keyword evidence="13" id="KW-1185">Reference proteome</keyword>
<keyword evidence="4 8" id="KW-0812">Transmembrane</keyword>
<gene>
    <name evidence="12" type="ORF">Taro_002856</name>
</gene>
<organism evidence="12 13">
    <name type="scientific">Colocasia esculenta</name>
    <name type="common">Wild taro</name>
    <name type="synonym">Arum esculentum</name>
    <dbReference type="NCBI Taxonomy" id="4460"/>
    <lineage>
        <taxon>Eukaryota</taxon>
        <taxon>Viridiplantae</taxon>
        <taxon>Streptophyta</taxon>
        <taxon>Embryophyta</taxon>
        <taxon>Tracheophyta</taxon>
        <taxon>Spermatophyta</taxon>
        <taxon>Magnoliopsida</taxon>
        <taxon>Liliopsida</taxon>
        <taxon>Araceae</taxon>
        <taxon>Aroideae</taxon>
        <taxon>Colocasieae</taxon>
        <taxon>Colocasia</taxon>
    </lineage>
</organism>
<feature type="repeat" description="Solcar" evidence="8">
    <location>
        <begin position="280"/>
        <end position="371"/>
    </location>
</feature>
<dbReference type="Proteomes" id="UP000652761">
    <property type="component" value="Unassembled WGS sequence"/>
</dbReference>
<evidence type="ECO:0008006" key="14">
    <source>
        <dbReference type="Google" id="ProtNLM"/>
    </source>
</evidence>
<dbReference type="OrthoDB" id="2019556at2759"/>
<evidence type="ECO:0000313" key="12">
    <source>
        <dbReference type="EMBL" id="MQL70521.1"/>
    </source>
</evidence>
<evidence type="ECO:0000256" key="7">
    <source>
        <dbReference type="ARBA" id="ARBA00023136"/>
    </source>
</evidence>
<keyword evidence="3 9" id="KW-0813">Transport</keyword>
<evidence type="ECO:0000256" key="1">
    <source>
        <dbReference type="ARBA" id="ARBA00004141"/>
    </source>
</evidence>
<evidence type="ECO:0000256" key="4">
    <source>
        <dbReference type="ARBA" id="ARBA00022692"/>
    </source>
</evidence>
<feature type="transmembrane region" description="Helical" evidence="11">
    <location>
        <begin position="143"/>
        <end position="162"/>
    </location>
</feature>
<evidence type="ECO:0000256" key="6">
    <source>
        <dbReference type="ARBA" id="ARBA00022989"/>
    </source>
</evidence>
<comment type="subcellular location">
    <subcellularLocation>
        <location evidence="1">Membrane</location>
        <topology evidence="1">Multi-pass membrane protein</topology>
    </subcellularLocation>
</comment>
<evidence type="ECO:0000256" key="10">
    <source>
        <dbReference type="SAM" id="MobiDB-lite"/>
    </source>
</evidence>
<protein>
    <recommendedName>
        <fullName evidence="14">Peroxisomal nicotinamide adenine dinucleotide carrier</fullName>
    </recommendedName>
</protein>
<evidence type="ECO:0000256" key="5">
    <source>
        <dbReference type="ARBA" id="ARBA00022737"/>
    </source>
</evidence>
<evidence type="ECO:0000256" key="9">
    <source>
        <dbReference type="RuleBase" id="RU000488"/>
    </source>
</evidence>
<dbReference type="InterPro" id="IPR044712">
    <property type="entry name" value="SLC25A32-like"/>
</dbReference>
<feature type="region of interest" description="Disordered" evidence="10">
    <location>
        <begin position="39"/>
        <end position="82"/>
    </location>
</feature>
<evidence type="ECO:0000256" key="11">
    <source>
        <dbReference type="SAM" id="Phobius"/>
    </source>
</evidence>
<sequence>MASSSSSASNAVANGLAGAGGGIIAQIITYPLQTVNTRQQTERISKKKRITMSAVPPNSRDGDGGGGTDGGGREERAARGTPAQILQVIRTEGWGGLYSGLKPSLVGTAASQGIYYYFYQVFKNRAEAIAVARKKKGRGDGTVGMFSWLVVAAIAGSLNVLLTNPIWVLVTRMQTQTQAERKIVEAKREAILREEADSTSADQRTVADKLAELDSIKPRPYGTITAAREVYHEAGIKGFWKGIIPTLIMVCNPSIQFMIYETSLKHLKARSANRRSLENVTALEIFLLGALAKLGATVSTYPLLVVKSRLQAKQEIGGNVKHRYTGTLDAIIKMIRYEGLPSFYKGMSTKIVQSVFAASVLFMMKEELVKLYTIVASKSKNLISGRNKSIHCGGGKKNLLKQSSSKALRYSSNNSPPKVPSFGLLQNLSVVCSTDVGLSRGDQRKARSSTCCTSSELLTCKSTEASQRAKTPTLKSIIGRTRCQSRTEFLRTCKCQVFPLL</sequence>
<dbReference type="Gene3D" id="1.50.40.10">
    <property type="entry name" value="Mitochondrial carrier domain"/>
    <property type="match status" value="1"/>
</dbReference>
<dbReference type="GO" id="GO:0006862">
    <property type="term" value="P:nucleotide transport"/>
    <property type="evidence" value="ECO:0007669"/>
    <property type="project" value="InterPro"/>
</dbReference>
<dbReference type="GO" id="GO:0055085">
    <property type="term" value="P:transmembrane transport"/>
    <property type="evidence" value="ECO:0007669"/>
    <property type="project" value="InterPro"/>
</dbReference>
<name>A0A843TI75_COLES</name>
<keyword evidence="7 8" id="KW-0472">Membrane</keyword>
<dbReference type="AlphaFoldDB" id="A0A843TI75"/>